<feature type="transmembrane region" description="Helical" evidence="1">
    <location>
        <begin position="177"/>
        <end position="199"/>
    </location>
</feature>
<feature type="domain" description="EamA" evidence="2">
    <location>
        <begin position="5"/>
        <end position="137"/>
    </location>
</feature>
<dbReference type="PANTHER" id="PTHR22911:SF137">
    <property type="entry name" value="SOLUTE CARRIER FAMILY 35 MEMBER G2-RELATED"/>
    <property type="match status" value="1"/>
</dbReference>
<accession>A0A7C5JYK3</accession>
<comment type="caution">
    <text evidence="3">The sequence shown here is derived from an EMBL/GenBank/DDBJ whole genome shotgun (WGS) entry which is preliminary data.</text>
</comment>
<sequence length="284" mass="31249">MNVILGVVLAISAAFSLALASVFSKILMKTITPFAINIIRLIMGSVFYFVAILYLGFPSFSREVWVILMFSGILGFTVADWMFLEGINYLGVSRASLLVTLHPILTMFIAHFTLGRPLTLGLFAGAGIIICAVILITTETSSRNELNWKGITFVFLAQLLWTGTIVIMDWLMEDLSAFVVIGFRIGFAGLASLVLLFKVGREFRKLSKEGWVLIFVTTLLGVILGQYFFAQAVKLMGSSIATPLMESTPILSSVMAVILLKERFSRRLLYALILTSLGVLLIAL</sequence>
<dbReference type="GO" id="GO:0016020">
    <property type="term" value="C:membrane"/>
    <property type="evidence" value="ECO:0007669"/>
    <property type="project" value="InterPro"/>
</dbReference>
<organism evidence="3">
    <name type="scientific">Thermococcus litoralis</name>
    <dbReference type="NCBI Taxonomy" id="2265"/>
    <lineage>
        <taxon>Archaea</taxon>
        <taxon>Methanobacteriati</taxon>
        <taxon>Methanobacteriota</taxon>
        <taxon>Thermococci</taxon>
        <taxon>Thermococcales</taxon>
        <taxon>Thermococcaceae</taxon>
        <taxon>Thermococcus</taxon>
    </lineage>
</organism>
<evidence type="ECO:0000313" key="3">
    <source>
        <dbReference type="EMBL" id="HHI00580.1"/>
    </source>
</evidence>
<feature type="transmembrane region" description="Helical" evidence="1">
    <location>
        <begin position="211"/>
        <end position="229"/>
    </location>
</feature>
<feature type="transmembrane region" description="Helical" evidence="1">
    <location>
        <begin position="150"/>
        <end position="171"/>
    </location>
</feature>
<dbReference type="PANTHER" id="PTHR22911">
    <property type="entry name" value="ACYL-MALONYL CONDENSING ENZYME-RELATED"/>
    <property type="match status" value="1"/>
</dbReference>
<dbReference type="Proteomes" id="UP000886217">
    <property type="component" value="Unassembled WGS sequence"/>
</dbReference>
<dbReference type="InterPro" id="IPR037185">
    <property type="entry name" value="EmrE-like"/>
</dbReference>
<protein>
    <submittedName>
        <fullName evidence="3">DMT family transporter</fullName>
    </submittedName>
</protein>
<dbReference type="AlphaFoldDB" id="A0A7C5JYK3"/>
<feature type="transmembrane region" description="Helical" evidence="1">
    <location>
        <begin position="120"/>
        <end position="138"/>
    </location>
</feature>
<evidence type="ECO:0000256" key="1">
    <source>
        <dbReference type="SAM" id="Phobius"/>
    </source>
</evidence>
<dbReference type="Pfam" id="PF00892">
    <property type="entry name" value="EamA"/>
    <property type="match status" value="2"/>
</dbReference>
<feature type="transmembrane region" description="Helical" evidence="1">
    <location>
        <begin position="63"/>
        <end position="83"/>
    </location>
</feature>
<feature type="transmembrane region" description="Helical" evidence="1">
    <location>
        <begin position="267"/>
        <end position="283"/>
    </location>
</feature>
<feature type="transmembrane region" description="Helical" evidence="1">
    <location>
        <begin position="6"/>
        <end position="26"/>
    </location>
</feature>
<feature type="transmembrane region" description="Helical" evidence="1">
    <location>
        <begin position="38"/>
        <end position="57"/>
    </location>
</feature>
<evidence type="ECO:0000259" key="2">
    <source>
        <dbReference type="Pfam" id="PF00892"/>
    </source>
</evidence>
<feature type="transmembrane region" description="Helical" evidence="1">
    <location>
        <begin position="235"/>
        <end position="260"/>
    </location>
</feature>
<dbReference type="InterPro" id="IPR000620">
    <property type="entry name" value="EamA_dom"/>
</dbReference>
<gene>
    <name evidence="3" type="ORF">ENL40_03765</name>
</gene>
<reference evidence="3" key="1">
    <citation type="journal article" date="2020" name="mSystems">
        <title>Genome- and Community-Level Interaction Insights into Carbon Utilization and Element Cycling Functions of Hydrothermarchaeota in Hydrothermal Sediment.</title>
        <authorList>
            <person name="Zhou Z."/>
            <person name="Liu Y."/>
            <person name="Xu W."/>
            <person name="Pan J."/>
            <person name="Luo Z.H."/>
            <person name="Li M."/>
        </authorList>
    </citation>
    <scope>NUCLEOTIDE SEQUENCE [LARGE SCALE GENOMIC DNA]</scope>
    <source>
        <strain evidence="3">HyVt-93</strain>
    </source>
</reference>
<keyword evidence="1" id="KW-0812">Transmembrane</keyword>
<dbReference type="SUPFAM" id="SSF103481">
    <property type="entry name" value="Multidrug resistance efflux transporter EmrE"/>
    <property type="match status" value="2"/>
</dbReference>
<keyword evidence="1" id="KW-0472">Membrane</keyword>
<feature type="domain" description="EamA" evidence="2">
    <location>
        <begin position="149"/>
        <end position="283"/>
    </location>
</feature>
<feature type="transmembrane region" description="Helical" evidence="1">
    <location>
        <begin position="95"/>
        <end position="114"/>
    </location>
</feature>
<dbReference type="EMBL" id="DRTU01000163">
    <property type="protein sequence ID" value="HHI00580.1"/>
    <property type="molecule type" value="Genomic_DNA"/>
</dbReference>
<dbReference type="Gene3D" id="1.10.3730.20">
    <property type="match status" value="1"/>
</dbReference>
<proteinExistence type="predicted"/>
<keyword evidence="1" id="KW-1133">Transmembrane helix</keyword>
<name>A0A7C5JYK3_THELI</name>